<reference evidence="1" key="1">
    <citation type="submission" date="2019-08" db="EMBL/GenBank/DDBJ databases">
        <authorList>
            <person name="Kucharzyk K."/>
            <person name="Murdoch R.W."/>
            <person name="Higgins S."/>
            <person name="Loffler F."/>
        </authorList>
    </citation>
    <scope>NUCLEOTIDE SEQUENCE</scope>
</reference>
<dbReference type="EMBL" id="VSSQ01086447">
    <property type="protein sequence ID" value="MPN33779.1"/>
    <property type="molecule type" value="Genomic_DNA"/>
</dbReference>
<sequence length="92" mass="9796">MLRSASQCLCQCTIILPAQRDGGKGGAGVAHRRVDRLEARFKRGVSGLTLLGQLFDDLKGFPCVHQPRDGIDIGDVGLAGVFIFHLKHAVGG</sequence>
<gene>
    <name evidence="1" type="ORF">SDC9_181271</name>
</gene>
<protein>
    <submittedName>
        <fullName evidence="1">Uncharacterized protein</fullName>
    </submittedName>
</protein>
<proteinExistence type="predicted"/>
<name>A0A645H6R8_9ZZZZ</name>
<dbReference type="AlphaFoldDB" id="A0A645H6R8"/>
<organism evidence="1">
    <name type="scientific">bioreactor metagenome</name>
    <dbReference type="NCBI Taxonomy" id="1076179"/>
    <lineage>
        <taxon>unclassified sequences</taxon>
        <taxon>metagenomes</taxon>
        <taxon>ecological metagenomes</taxon>
    </lineage>
</organism>
<evidence type="ECO:0000313" key="1">
    <source>
        <dbReference type="EMBL" id="MPN33779.1"/>
    </source>
</evidence>
<accession>A0A645H6R8</accession>
<comment type="caution">
    <text evidence="1">The sequence shown here is derived from an EMBL/GenBank/DDBJ whole genome shotgun (WGS) entry which is preliminary data.</text>
</comment>